<dbReference type="GO" id="GO:0030272">
    <property type="term" value="F:5-formyltetrahydrofolate cyclo-ligase activity"/>
    <property type="evidence" value="ECO:0007669"/>
    <property type="project" value="UniProtKB-EC"/>
</dbReference>
<dbReference type="AlphaFoldDB" id="A0A1I1ECT4"/>
<evidence type="ECO:0000313" key="7">
    <source>
        <dbReference type="Proteomes" id="UP000199514"/>
    </source>
</evidence>
<dbReference type="PANTHER" id="PTHR23407:SF1">
    <property type="entry name" value="5-FORMYLTETRAHYDROFOLATE CYCLO-LIGASE"/>
    <property type="match status" value="1"/>
</dbReference>
<keyword evidence="7" id="KW-1185">Reference proteome</keyword>
<feature type="binding site" evidence="4">
    <location>
        <position position="56"/>
    </location>
    <ligand>
        <name>substrate</name>
    </ligand>
</feature>
<dbReference type="STRING" id="927664.SAMN05421780_101729"/>
<dbReference type="NCBIfam" id="TIGR02727">
    <property type="entry name" value="MTHFS_bact"/>
    <property type="match status" value="1"/>
</dbReference>
<comment type="catalytic activity">
    <reaction evidence="5">
        <text>(6S)-5-formyl-5,6,7,8-tetrahydrofolate + ATP = (6R)-5,10-methenyltetrahydrofolate + ADP + phosphate</text>
        <dbReference type="Rhea" id="RHEA:10488"/>
        <dbReference type="ChEBI" id="CHEBI:30616"/>
        <dbReference type="ChEBI" id="CHEBI:43474"/>
        <dbReference type="ChEBI" id="CHEBI:57455"/>
        <dbReference type="ChEBI" id="CHEBI:57457"/>
        <dbReference type="ChEBI" id="CHEBI:456216"/>
        <dbReference type="EC" id="6.3.3.2"/>
    </reaction>
</comment>
<keyword evidence="5" id="KW-0460">Magnesium</keyword>
<dbReference type="Pfam" id="PF01812">
    <property type="entry name" value="5-FTHF_cyc-lig"/>
    <property type="match status" value="1"/>
</dbReference>
<dbReference type="SUPFAM" id="SSF100950">
    <property type="entry name" value="NagB/RpiA/CoA transferase-like"/>
    <property type="match status" value="1"/>
</dbReference>
<evidence type="ECO:0000313" key="6">
    <source>
        <dbReference type="EMBL" id="SFB84392.1"/>
    </source>
</evidence>
<evidence type="ECO:0000256" key="3">
    <source>
        <dbReference type="ARBA" id="ARBA00022840"/>
    </source>
</evidence>
<dbReference type="InterPro" id="IPR024185">
    <property type="entry name" value="FTHF_cligase-like_sf"/>
</dbReference>
<dbReference type="RefSeq" id="WP_091507429.1">
    <property type="nucleotide sequence ID" value="NZ_FOLE01000001.1"/>
</dbReference>
<organism evidence="6 7">
    <name type="scientific">Flexibacter flexilis DSM 6793</name>
    <dbReference type="NCBI Taxonomy" id="927664"/>
    <lineage>
        <taxon>Bacteria</taxon>
        <taxon>Pseudomonadati</taxon>
        <taxon>Bacteroidota</taxon>
        <taxon>Cytophagia</taxon>
        <taxon>Cytophagales</taxon>
        <taxon>Flexibacteraceae</taxon>
        <taxon>Flexibacter</taxon>
    </lineage>
</organism>
<accession>A0A1I1ECT4</accession>
<feature type="binding site" evidence="4">
    <location>
        <begin position="3"/>
        <end position="7"/>
    </location>
    <ligand>
        <name>ATP</name>
        <dbReference type="ChEBI" id="CHEBI:30616"/>
    </ligand>
</feature>
<feature type="binding site" evidence="4">
    <location>
        <begin position="135"/>
        <end position="143"/>
    </location>
    <ligand>
        <name>ATP</name>
        <dbReference type="ChEBI" id="CHEBI:30616"/>
    </ligand>
</feature>
<keyword evidence="6" id="KW-0436">Ligase</keyword>
<dbReference type="GO" id="GO:0009396">
    <property type="term" value="P:folic acid-containing compound biosynthetic process"/>
    <property type="evidence" value="ECO:0007669"/>
    <property type="project" value="TreeGrafter"/>
</dbReference>
<comment type="similarity">
    <text evidence="1 5">Belongs to the 5-formyltetrahydrofolate cyclo-ligase family.</text>
</comment>
<protein>
    <recommendedName>
        <fullName evidence="5">5-formyltetrahydrofolate cyclo-ligase</fullName>
        <ecNumber evidence="5">6.3.3.2</ecNumber>
    </recommendedName>
</protein>
<keyword evidence="5" id="KW-0479">Metal-binding</keyword>
<evidence type="ECO:0000256" key="4">
    <source>
        <dbReference type="PIRSR" id="PIRSR006806-1"/>
    </source>
</evidence>
<keyword evidence="2 4" id="KW-0547">Nucleotide-binding</keyword>
<dbReference type="PIRSF" id="PIRSF006806">
    <property type="entry name" value="FTHF_cligase"/>
    <property type="match status" value="1"/>
</dbReference>
<dbReference type="Gene3D" id="3.40.50.10420">
    <property type="entry name" value="NagB/RpiA/CoA transferase-like"/>
    <property type="match status" value="1"/>
</dbReference>
<dbReference type="InterPro" id="IPR002698">
    <property type="entry name" value="FTHF_cligase"/>
</dbReference>
<proteinExistence type="inferred from homology"/>
<dbReference type="GO" id="GO:0046872">
    <property type="term" value="F:metal ion binding"/>
    <property type="evidence" value="ECO:0007669"/>
    <property type="project" value="UniProtKB-KW"/>
</dbReference>
<gene>
    <name evidence="6" type="ORF">SAMN05421780_101729</name>
</gene>
<evidence type="ECO:0000256" key="1">
    <source>
        <dbReference type="ARBA" id="ARBA00010638"/>
    </source>
</evidence>
<dbReference type="InterPro" id="IPR037171">
    <property type="entry name" value="NagB/RpiA_transferase-like"/>
</dbReference>
<dbReference type="GO" id="GO:0035999">
    <property type="term" value="P:tetrahydrofolate interconversion"/>
    <property type="evidence" value="ECO:0007669"/>
    <property type="project" value="TreeGrafter"/>
</dbReference>
<evidence type="ECO:0000256" key="2">
    <source>
        <dbReference type="ARBA" id="ARBA00022741"/>
    </source>
</evidence>
<dbReference type="Proteomes" id="UP000199514">
    <property type="component" value="Unassembled WGS sequence"/>
</dbReference>
<keyword evidence="3 4" id="KW-0067">ATP-binding</keyword>
<dbReference type="PANTHER" id="PTHR23407">
    <property type="entry name" value="ATPASE INHIBITOR/5-FORMYLTETRAHYDROFOLATE CYCLO-LIGASE"/>
    <property type="match status" value="1"/>
</dbReference>
<sequence>MHKAHWRKTALAHRRDLTPQHVQAQSQALAEHLIQYFTANPVSSLHIFLPIRKHNEIDTFLIWEQLRQRFPAMRFAASVSDFQTFAMRNYWLENNTNLVENAWGIPEPVGATLAHDADFEAVLVPLLAFDEKGFRVGYGKGFYDRFLAKCRPDVRKIGLSLTPPVPAIADAAEHDIKLDLCVCPDQIYYFQD</sequence>
<evidence type="ECO:0000256" key="5">
    <source>
        <dbReference type="RuleBase" id="RU361279"/>
    </source>
</evidence>
<name>A0A1I1ECT4_9BACT</name>
<dbReference type="EMBL" id="FOLE01000001">
    <property type="protein sequence ID" value="SFB84392.1"/>
    <property type="molecule type" value="Genomic_DNA"/>
</dbReference>
<dbReference type="EC" id="6.3.3.2" evidence="5"/>
<feature type="binding site" evidence="4">
    <location>
        <position position="49"/>
    </location>
    <ligand>
        <name>substrate</name>
    </ligand>
</feature>
<dbReference type="OrthoDB" id="9801938at2"/>
<comment type="cofactor">
    <cofactor evidence="5">
        <name>Mg(2+)</name>
        <dbReference type="ChEBI" id="CHEBI:18420"/>
    </cofactor>
</comment>
<dbReference type="GO" id="GO:0005524">
    <property type="term" value="F:ATP binding"/>
    <property type="evidence" value="ECO:0007669"/>
    <property type="project" value="UniProtKB-KW"/>
</dbReference>
<reference evidence="6 7" key="1">
    <citation type="submission" date="2016-10" db="EMBL/GenBank/DDBJ databases">
        <authorList>
            <person name="de Groot N.N."/>
        </authorList>
    </citation>
    <scope>NUCLEOTIDE SEQUENCE [LARGE SCALE GENOMIC DNA]</scope>
    <source>
        <strain evidence="6 7">DSM 6793</strain>
    </source>
</reference>